<dbReference type="PANTHER" id="PTHR32322:SF2">
    <property type="entry name" value="EAMA DOMAIN-CONTAINING PROTEIN"/>
    <property type="match status" value="1"/>
</dbReference>
<reference evidence="8 9" key="1">
    <citation type="submission" date="2021-05" db="EMBL/GenBank/DDBJ databases">
        <title>Kineosporia and Streptomyces sp. nov. two new marine actinobacteria isolated from Coral.</title>
        <authorList>
            <person name="Buangrab K."/>
            <person name="Sutthacheep M."/>
            <person name="Yeemin T."/>
            <person name="Harunari E."/>
            <person name="Igarashi Y."/>
            <person name="Kanchanasin P."/>
            <person name="Tanasupawat S."/>
            <person name="Phongsopitanun W."/>
        </authorList>
    </citation>
    <scope>NUCLEOTIDE SEQUENCE [LARGE SCALE GENOMIC DNA]</scope>
    <source>
        <strain evidence="8 9">J2-2</strain>
    </source>
</reference>
<feature type="domain" description="EamA" evidence="7">
    <location>
        <begin position="9"/>
        <end position="134"/>
    </location>
</feature>
<evidence type="ECO:0000256" key="6">
    <source>
        <dbReference type="SAM" id="Phobius"/>
    </source>
</evidence>
<keyword evidence="9" id="KW-1185">Reference proteome</keyword>
<feature type="transmembrane region" description="Helical" evidence="6">
    <location>
        <begin position="206"/>
        <end position="224"/>
    </location>
</feature>
<feature type="transmembrane region" description="Helical" evidence="6">
    <location>
        <begin position="231"/>
        <end position="252"/>
    </location>
</feature>
<sequence length="299" mass="31233">MEANTRRVALTALAPVAWGATYYVTRHTLPADHPFYGGALRALPAGLLLLLITRQLPRGSWWWRSLVLGTINFGAFFTLVYVAAQLLPASVASTLMATSSVTMMLVAWPLLAERPQVLALAGAVVGIAGVAVMLLGDSAGVDYRGVLAGLAAMMLSAVGHILTTRWSPRQNILALTSWQLIAGGLLILPVAIALEGAPPAITAQRLAGYGYVTFVATAFAFVVWFHGLRALSAGTVGLIGLLNPVSGVLLGVLAGSEPFGPRQFAGLVLVFAGILLGQPVARRLLDAPGSRSRPVPAGR</sequence>
<evidence type="ECO:0000256" key="5">
    <source>
        <dbReference type="ARBA" id="ARBA00023136"/>
    </source>
</evidence>
<dbReference type="SUPFAM" id="SSF103481">
    <property type="entry name" value="Multidrug resistance efflux transporter EmrE"/>
    <property type="match status" value="2"/>
</dbReference>
<dbReference type="InterPro" id="IPR000620">
    <property type="entry name" value="EamA_dom"/>
</dbReference>
<feature type="transmembrane region" description="Helical" evidence="6">
    <location>
        <begin position="174"/>
        <end position="194"/>
    </location>
</feature>
<dbReference type="Pfam" id="PF00892">
    <property type="entry name" value="EamA"/>
    <property type="match status" value="2"/>
</dbReference>
<protein>
    <submittedName>
        <fullName evidence="8">EamA family transporter</fullName>
    </submittedName>
</protein>
<evidence type="ECO:0000256" key="1">
    <source>
        <dbReference type="ARBA" id="ARBA00004141"/>
    </source>
</evidence>
<comment type="caution">
    <text evidence="8">The sequence shown here is derived from an EMBL/GenBank/DDBJ whole genome shotgun (WGS) entry which is preliminary data.</text>
</comment>
<feature type="transmembrane region" description="Helical" evidence="6">
    <location>
        <begin position="141"/>
        <end position="162"/>
    </location>
</feature>
<dbReference type="PANTHER" id="PTHR32322">
    <property type="entry name" value="INNER MEMBRANE TRANSPORTER"/>
    <property type="match status" value="1"/>
</dbReference>
<evidence type="ECO:0000313" key="8">
    <source>
        <dbReference type="EMBL" id="MBT0769447.1"/>
    </source>
</evidence>
<keyword evidence="5 6" id="KW-0472">Membrane</keyword>
<organism evidence="8 9">
    <name type="scientific">Kineosporia corallincola</name>
    <dbReference type="NCBI Taxonomy" id="2835133"/>
    <lineage>
        <taxon>Bacteria</taxon>
        <taxon>Bacillati</taxon>
        <taxon>Actinomycetota</taxon>
        <taxon>Actinomycetes</taxon>
        <taxon>Kineosporiales</taxon>
        <taxon>Kineosporiaceae</taxon>
        <taxon>Kineosporia</taxon>
    </lineage>
</organism>
<dbReference type="Proteomes" id="UP001197247">
    <property type="component" value="Unassembled WGS sequence"/>
</dbReference>
<feature type="transmembrane region" description="Helical" evidence="6">
    <location>
        <begin position="264"/>
        <end position="281"/>
    </location>
</feature>
<evidence type="ECO:0000256" key="2">
    <source>
        <dbReference type="ARBA" id="ARBA00007362"/>
    </source>
</evidence>
<comment type="subcellular location">
    <subcellularLocation>
        <location evidence="1">Membrane</location>
        <topology evidence="1">Multi-pass membrane protein</topology>
    </subcellularLocation>
</comment>
<comment type="similarity">
    <text evidence="2">Belongs to the EamA transporter family.</text>
</comment>
<feature type="transmembrane region" description="Helical" evidence="6">
    <location>
        <begin position="35"/>
        <end position="53"/>
    </location>
</feature>
<keyword evidence="4 6" id="KW-1133">Transmembrane helix</keyword>
<dbReference type="Gene3D" id="1.10.3730.20">
    <property type="match status" value="1"/>
</dbReference>
<feature type="domain" description="EamA" evidence="7">
    <location>
        <begin position="144"/>
        <end position="276"/>
    </location>
</feature>
<feature type="transmembrane region" description="Helical" evidence="6">
    <location>
        <begin position="117"/>
        <end position="135"/>
    </location>
</feature>
<gene>
    <name evidence="8" type="ORF">KIH74_10985</name>
</gene>
<proteinExistence type="inferred from homology"/>
<evidence type="ECO:0000259" key="7">
    <source>
        <dbReference type="Pfam" id="PF00892"/>
    </source>
</evidence>
<feature type="transmembrane region" description="Helical" evidence="6">
    <location>
        <begin position="65"/>
        <end position="84"/>
    </location>
</feature>
<evidence type="ECO:0000313" key="9">
    <source>
        <dbReference type="Proteomes" id="UP001197247"/>
    </source>
</evidence>
<dbReference type="InterPro" id="IPR050638">
    <property type="entry name" value="AA-Vitamin_Transporters"/>
</dbReference>
<evidence type="ECO:0000256" key="4">
    <source>
        <dbReference type="ARBA" id="ARBA00022989"/>
    </source>
</evidence>
<name>A0ABS5TEC7_9ACTN</name>
<dbReference type="EMBL" id="JAHBAY010000004">
    <property type="protein sequence ID" value="MBT0769447.1"/>
    <property type="molecule type" value="Genomic_DNA"/>
</dbReference>
<keyword evidence="3 6" id="KW-0812">Transmembrane</keyword>
<evidence type="ECO:0000256" key="3">
    <source>
        <dbReference type="ARBA" id="ARBA00022692"/>
    </source>
</evidence>
<feature type="transmembrane region" description="Helical" evidence="6">
    <location>
        <begin position="90"/>
        <end position="110"/>
    </location>
</feature>
<dbReference type="InterPro" id="IPR037185">
    <property type="entry name" value="EmrE-like"/>
</dbReference>
<accession>A0ABS5TEC7</accession>
<dbReference type="RefSeq" id="WP_214155749.1">
    <property type="nucleotide sequence ID" value="NZ_JAHBAY010000004.1"/>
</dbReference>